<feature type="compositionally biased region" description="Polar residues" evidence="1">
    <location>
        <begin position="274"/>
        <end position="287"/>
    </location>
</feature>
<evidence type="ECO:0000313" key="4">
    <source>
        <dbReference type="Proteomes" id="UP000076881"/>
    </source>
</evidence>
<feature type="compositionally biased region" description="Basic and acidic residues" evidence="1">
    <location>
        <begin position="75"/>
        <end position="86"/>
    </location>
</feature>
<keyword evidence="4" id="KW-1185">Reference proteome</keyword>
<dbReference type="EMBL" id="AZHF01000005">
    <property type="protein sequence ID" value="OAA75185.1"/>
    <property type="molecule type" value="Genomic_DNA"/>
</dbReference>
<proteinExistence type="predicted"/>
<evidence type="ECO:0000256" key="2">
    <source>
        <dbReference type="SAM" id="Phobius"/>
    </source>
</evidence>
<feature type="compositionally biased region" description="Polar residues" evidence="1">
    <location>
        <begin position="218"/>
        <end position="238"/>
    </location>
</feature>
<evidence type="ECO:0000313" key="3">
    <source>
        <dbReference type="EMBL" id="OAA75185.1"/>
    </source>
</evidence>
<feature type="compositionally biased region" description="Low complexity" evidence="1">
    <location>
        <begin position="150"/>
        <end position="175"/>
    </location>
</feature>
<keyword evidence="2" id="KW-0472">Membrane</keyword>
<keyword evidence="2" id="KW-0812">Transmembrane</keyword>
<comment type="caution">
    <text evidence="3">The sequence shown here is derived from an EMBL/GenBank/DDBJ whole genome shotgun (WGS) entry which is preliminary data.</text>
</comment>
<feature type="region of interest" description="Disordered" evidence="1">
    <location>
        <begin position="1"/>
        <end position="292"/>
    </location>
</feature>
<reference evidence="3 4" key="1">
    <citation type="journal article" date="2016" name="Genome Biol. Evol.">
        <title>Divergent and convergent evolution of fungal pathogenicity.</title>
        <authorList>
            <person name="Shang Y."/>
            <person name="Xiao G."/>
            <person name="Zheng P."/>
            <person name="Cen K."/>
            <person name="Zhan S."/>
            <person name="Wang C."/>
        </authorList>
    </citation>
    <scope>NUCLEOTIDE SEQUENCE [LARGE SCALE GENOMIC DNA]</scope>
    <source>
        <strain evidence="3 4">RCEF 1005</strain>
    </source>
</reference>
<dbReference type="OrthoDB" id="4870338at2759"/>
<name>A0A168FHA8_CORDF</name>
<sequence length="377" mass="40084">MDHPNSHPDGRSYYQMDPQVTGDQLSSHPSHELHNAAYPESDYRPGMGYRPPPPGASSSHANAVGQDFKPYPPPEPRHELPSDSIHDAAYPSSNYRPGGGYSPAVNPSVELASHGIDNAAYPDSHYRPGAGYSPMGGPSAELSSHGINNAAYPDSHYSPAAAYSPSAGKSPAPASDVIDSAAYPDSNYRPGTAYSAAASSQGPLHSRPPLPCPKHLESTASPSQLPWTRAGPSSSVAEPSNGGGLLPQSTGSELPPPPYQPGESERGAPPPRPLQTQQTSNASSPTHRQQEESIPMTTFPVYQNAVGHVANRSNASSALERGYKEYDRDQAKIDETNRRRSRRKWLIGTLATTVVVAAIIGVVVALIKNKVFDDDDD</sequence>
<feature type="transmembrane region" description="Helical" evidence="2">
    <location>
        <begin position="345"/>
        <end position="367"/>
    </location>
</feature>
<evidence type="ECO:0000256" key="1">
    <source>
        <dbReference type="SAM" id="MobiDB-lite"/>
    </source>
</evidence>
<accession>A0A168FHA8</accession>
<gene>
    <name evidence="3" type="ORF">LEL_07173</name>
</gene>
<organism evidence="3 4">
    <name type="scientific">Akanthomyces lecanii RCEF 1005</name>
    <dbReference type="NCBI Taxonomy" id="1081108"/>
    <lineage>
        <taxon>Eukaryota</taxon>
        <taxon>Fungi</taxon>
        <taxon>Dikarya</taxon>
        <taxon>Ascomycota</taxon>
        <taxon>Pezizomycotina</taxon>
        <taxon>Sordariomycetes</taxon>
        <taxon>Hypocreomycetidae</taxon>
        <taxon>Hypocreales</taxon>
        <taxon>Cordycipitaceae</taxon>
        <taxon>Akanthomyces</taxon>
        <taxon>Cordyceps confragosa</taxon>
    </lineage>
</organism>
<dbReference type="Proteomes" id="UP000076881">
    <property type="component" value="Unassembled WGS sequence"/>
</dbReference>
<feature type="compositionally biased region" description="Basic and acidic residues" evidence="1">
    <location>
        <begin position="1"/>
        <end position="10"/>
    </location>
</feature>
<keyword evidence="2" id="KW-1133">Transmembrane helix</keyword>
<protein>
    <submittedName>
        <fullName evidence="3">Uncharacterized protein</fullName>
    </submittedName>
</protein>
<dbReference type="AlphaFoldDB" id="A0A168FHA8"/>